<evidence type="ECO:0000256" key="1">
    <source>
        <dbReference type="ARBA" id="ARBA00022679"/>
    </source>
</evidence>
<evidence type="ECO:0000313" key="9">
    <source>
        <dbReference type="Proteomes" id="UP000432089"/>
    </source>
</evidence>
<dbReference type="GO" id="GO:0005829">
    <property type="term" value="C:cytosol"/>
    <property type="evidence" value="ECO:0007669"/>
    <property type="project" value="TreeGrafter"/>
</dbReference>
<dbReference type="InterPro" id="IPR036117">
    <property type="entry name" value="DhaL_dom_sf"/>
</dbReference>
<evidence type="ECO:0000259" key="7">
    <source>
        <dbReference type="PROSITE" id="PS51481"/>
    </source>
</evidence>
<dbReference type="GO" id="GO:0004371">
    <property type="term" value="F:glycerone kinase activity"/>
    <property type="evidence" value="ECO:0007669"/>
    <property type="project" value="InterPro"/>
</dbReference>
<dbReference type="Proteomes" id="UP000432089">
    <property type="component" value="Unassembled WGS sequence"/>
</dbReference>
<dbReference type="RefSeq" id="WP_150971055.1">
    <property type="nucleotide sequence ID" value="NZ_VZDO01000012.1"/>
</dbReference>
<dbReference type="FunFam" id="3.40.50.10440:FF:000001">
    <property type="entry name" value="Dihydroxyacetone kinase, DhaK subunit"/>
    <property type="match status" value="1"/>
</dbReference>
<organism evidence="8 9">
    <name type="scientific">Plantimonas leprariae</name>
    <dbReference type="NCBI Taxonomy" id="2615207"/>
    <lineage>
        <taxon>Bacteria</taxon>
        <taxon>Pseudomonadati</taxon>
        <taxon>Pseudomonadota</taxon>
        <taxon>Alphaproteobacteria</taxon>
        <taxon>Hyphomicrobiales</taxon>
        <taxon>Aurantimonadaceae</taxon>
        <taxon>Plantimonas</taxon>
    </lineage>
</organism>
<dbReference type="SMART" id="SM01120">
    <property type="entry name" value="Dak2"/>
    <property type="match status" value="1"/>
</dbReference>
<dbReference type="InterPro" id="IPR050861">
    <property type="entry name" value="Dihydroxyacetone_Kinase"/>
</dbReference>
<dbReference type="PANTHER" id="PTHR28629:SF4">
    <property type="entry name" value="TRIOKINASE_FMN CYCLASE"/>
    <property type="match status" value="1"/>
</dbReference>
<dbReference type="NCBIfam" id="NF011049">
    <property type="entry name" value="PRK14479.1"/>
    <property type="match status" value="1"/>
</dbReference>
<evidence type="ECO:0000256" key="2">
    <source>
        <dbReference type="ARBA" id="ARBA00022741"/>
    </source>
</evidence>
<gene>
    <name evidence="8" type="primary">dhaK</name>
    <name evidence="8" type="ORF">F6X38_15245</name>
</gene>
<dbReference type="Gene3D" id="3.40.50.10440">
    <property type="entry name" value="Dihydroxyacetone kinase, domain 1"/>
    <property type="match status" value="1"/>
</dbReference>
<dbReference type="InterPro" id="IPR004007">
    <property type="entry name" value="DhaL_dom"/>
</dbReference>
<keyword evidence="2" id="KW-0547">Nucleotide-binding</keyword>
<dbReference type="Pfam" id="PF02733">
    <property type="entry name" value="Dak1"/>
    <property type="match status" value="1"/>
</dbReference>
<dbReference type="Gene3D" id="3.30.1180.20">
    <property type="entry name" value="Dihydroxyacetone kinase, domain 2"/>
    <property type="match status" value="1"/>
</dbReference>
<keyword evidence="3 8" id="KW-0418">Kinase</keyword>
<feature type="region of interest" description="Disordered" evidence="5">
    <location>
        <begin position="324"/>
        <end position="361"/>
    </location>
</feature>
<dbReference type="GO" id="GO:0005524">
    <property type="term" value="F:ATP binding"/>
    <property type="evidence" value="ECO:0007669"/>
    <property type="project" value="UniProtKB-KW"/>
</dbReference>
<dbReference type="Pfam" id="PF02734">
    <property type="entry name" value="Dak2"/>
    <property type="match status" value="1"/>
</dbReference>
<evidence type="ECO:0000256" key="3">
    <source>
        <dbReference type="ARBA" id="ARBA00022777"/>
    </source>
</evidence>
<dbReference type="GO" id="GO:0019563">
    <property type="term" value="P:glycerol catabolic process"/>
    <property type="evidence" value="ECO:0007669"/>
    <property type="project" value="TreeGrafter"/>
</dbReference>
<dbReference type="InterPro" id="IPR012737">
    <property type="entry name" value="DhaK_L_YcgS"/>
</dbReference>
<dbReference type="GO" id="GO:0047324">
    <property type="term" value="F:phosphoenolpyruvate-glycerone phosphotransferase activity"/>
    <property type="evidence" value="ECO:0007669"/>
    <property type="project" value="UniProtKB-EC"/>
</dbReference>
<dbReference type="AlphaFoldDB" id="A0A7V7TVN7"/>
<dbReference type="FunFam" id="3.30.1180.20:FF:000001">
    <property type="entry name" value="Dihydroxyacetone kinase 1"/>
    <property type="match status" value="1"/>
</dbReference>
<dbReference type="FunFam" id="1.25.40.340:FF:000002">
    <property type="entry name" value="Dihydroxyacetone kinase, L subunit"/>
    <property type="match status" value="1"/>
</dbReference>
<dbReference type="EMBL" id="VZDO01000012">
    <property type="protein sequence ID" value="KAB0678837.1"/>
    <property type="molecule type" value="Genomic_DNA"/>
</dbReference>
<dbReference type="NCBIfam" id="TIGR02365">
    <property type="entry name" value="dha_L_ycgS"/>
    <property type="match status" value="1"/>
</dbReference>
<dbReference type="PROSITE" id="PS51480">
    <property type="entry name" value="DHAL"/>
    <property type="match status" value="1"/>
</dbReference>
<dbReference type="SUPFAM" id="SSF101473">
    <property type="entry name" value="DhaL-like"/>
    <property type="match status" value="1"/>
</dbReference>
<evidence type="ECO:0000256" key="4">
    <source>
        <dbReference type="ARBA" id="ARBA00022840"/>
    </source>
</evidence>
<keyword evidence="4" id="KW-0067">ATP-binding</keyword>
<evidence type="ECO:0000259" key="6">
    <source>
        <dbReference type="PROSITE" id="PS51480"/>
    </source>
</evidence>
<proteinExistence type="predicted"/>
<sequence>MKKLINDPAAVVDDMLRGLTLAHDGLTRLDGEQVIVRADIDTFRASGQVALISGGGSGHEPAHAGYVGSGMLSAAVCGEVFTSPSTDAVLAAIRAVASPAGVLLIVKNYTGDRLNFGLAAEIARTEGTPVEMLIVDDDAALAGEDETAGRRGIAGTVFVHKIAGAAAAEGRPLAEVHAAAAGAVARLATMGVALTPCTVPAAGVPSFALGESEVELGLGIHGESGVRRAPLQPAAELVATLMDTILADRASGAEPVALLVNGLGATPPMELAIVAEAAVRAAEAKGRKVERLFVGTFLSALDMAGASVSALALGPEMLARLDAPTDAPAWPGRGSEPSSGRRRTVAGTAAPRSIDADDDTGDAEAARRTIDAILAALAAVEAAEPALTANDREVGDGDLGINLARGAAAIRAEIEGYRTLSPAAILARMSATLRRVVGGTSGALYAVMLLRAGAALDGIAAPAKADWAHAARAGVDAVAALGDAKLGDRTMLDALLPAVERLEAGGSDALARGARAAREGAEATAGLRPRRGRSSYLGDRAVGRPDPGAEAVAVWLGAVADTLAKR</sequence>
<keyword evidence="1 8" id="KW-0808">Transferase</keyword>
<feature type="domain" description="DhaL" evidence="6">
    <location>
        <begin position="367"/>
        <end position="561"/>
    </location>
</feature>
<evidence type="ECO:0000313" key="8">
    <source>
        <dbReference type="EMBL" id="KAB0678837.1"/>
    </source>
</evidence>
<protein>
    <submittedName>
        <fullName evidence="8">Dihydroxyacetone kinase subunit DhaK</fullName>
        <ecNumber evidence="8">2.7.1.121</ecNumber>
    </submittedName>
</protein>
<dbReference type="PANTHER" id="PTHR28629">
    <property type="entry name" value="TRIOKINASE/FMN CYCLASE"/>
    <property type="match status" value="1"/>
</dbReference>
<dbReference type="EC" id="2.7.1.121" evidence="8"/>
<name>A0A7V7TVN7_9HYPH</name>
<evidence type="ECO:0000256" key="5">
    <source>
        <dbReference type="SAM" id="MobiDB-lite"/>
    </source>
</evidence>
<comment type="caution">
    <text evidence="8">The sequence shown here is derived from an EMBL/GenBank/DDBJ whole genome shotgun (WGS) entry which is preliminary data.</text>
</comment>
<feature type="region of interest" description="Disordered" evidence="5">
    <location>
        <begin position="521"/>
        <end position="541"/>
    </location>
</feature>
<dbReference type="Gene3D" id="1.25.40.340">
    <property type="match status" value="1"/>
</dbReference>
<dbReference type="SUPFAM" id="SSF82549">
    <property type="entry name" value="DAK1/DegV-like"/>
    <property type="match status" value="1"/>
</dbReference>
<dbReference type="PROSITE" id="PS51481">
    <property type="entry name" value="DHAK"/>
    <property type="match status" value="1"/>
</dbReference>
<accession>A0A7V7TVN7</accession>
<reference evidence="8 9" key="1">
    <citation type="submission" date="2019-09" db="EMBL/GenBank/DDBJ databases">
        <title>YIM 132180 draft genome.</title>
        <authorList>
            <person name="Zhang K."/>
        </authorList>
    </citation>
    <scope>NUCLEOTIDE SEQUENCE [LARGE SCALE GENOMIC DNA]</scope>
    <source>
        <strain evidence="8 9">YIM 132180</strain>
    </source>
</reference>
<feature type="domain" description="DhaK" evidence="7">
    <location>
        <begin position="7"/>
        <end position="330"/>
    </location>
</feature>
<keyword evidence="9" id="KW-1185">Reference proteome</keyword>
<dbReference type="InterPro" id="IPR004006">
    <property type="entry name" value="DhaK_dom"/>
</dbReference>